<proteinExistence type="predicted"/>
<evidence type="ECO:0000313" key="3">
    <source>
        <dbReference type="EMBL" id="CAF4595700.1"/>
    </source>
</evidence>
<dbReference type="Proteomes" id="UP000681967">
    <property type="component" value="Unassembled WGS sequence"/>
</dbReference>
<dbReference type="AlphaFoldDB" id="A0A8S2YX35"/>
<evidence type="ECO:0000313" key="1">
    <source>
        <dbReference type="EMBL" id="CAF4540643.1"/>
    </source>
</evidence>
<evidence type="ECO:0000313" key="2">
    <source>
        <dbReference type="EMBL" id="CAF4579625.1"/>
    </source>
</evidence>
<protein>
    <submittedName>
        <fullName evidence="3">Uncharacterized protein</fullName>
    </submittedName>
</protein>
<comment type="caution">
    <text evidence="3">The sequence shown here is derived from an EMBL/GenBank/DDBJ whole genome shotgun (WGS) entry which is preliminary data.</text>
</comment>
<feature type="non-terminal residue" evidence="3">
    <location>
        <position position="1"/>
    </location>
</feature>
<dbReference type="EMBL" id="CAJOBJ010102806">
    <property type="protein sequence ID" value="CAF4595700.1"/>
    <property type="molecule type" value="Genomic_DNA"/>
</dbReference>
<dbReference type="Proteomes" id="UP000681720">
    <property type="component" value="Unassembled WGS sequence"/>
</dbReference>
<evidence type="ECO:0000313" key="4">
    <source>
        <dbReference type="EMBL" id="CAF4724509.1"/>
    </source>
</evidence>
<name>A0A8S2YX35_9BILA</name>
<evidence type="ECO:0000313" key="5">
    <source>
        <dbReference type="Proteomes" id="UP000681720"/>
    </source>
</evidence>
<dbReference type="EMBL" id="CAJOBI010090622">
    <property type="protein sequence ID" value="CAF4540643.1"/>
    <property type="molecule type" value="Genomic_DNA"/>
</dbReference>
<dbReference type="EMBL" id="CAJOBI010099189">
    <property type="protein sequence ID" value="CAF4579625.1"/>
    <property type="molecule type" value="Genomic_DNA"/>
</dbReference>
<dbReference type="Proteomes" id="UP000676336">
    <property type="component" value="Unassembled WGS sequence"/>
</dbReference>
<gene>
    <name evidence="4" type="ORF">BYL167_LOCUS45018</name>
    <name evidence="3" type="ORF">GIL414_LOCUS38696</name>
    <name evidence="1" type="ORF">SMN809_LOCUS36606</name>
    <name evidence="2" type="ORF">SMN809_LOCUS38219</name>
</gene>
<sequence>LFVLPQYDSSLIEQSLLLNRRRNEPEHQKNIFEDHLKGLGMAPYCK</sequence>
<dbReference type="EMBL" id="CAJOBH010123699">
    <property type="protein sequence ID" value="CAF4724509.1"/>
    <property type="molecule type" value="Genomic_DNA"/>
</dbReference>
<accession>A0A8S2YX35</accession>
<reference evidence="3" key="1">
    <citation type="submission" date="2021-02" db="EMBL/GenBank/DDBJ databases">
        <authorList>
            <person name="Nowell W R."/>
        </authorList>
    </citation>
    <scope>NUCLEOTIDE SEQUENCE</scope>
</reference>
<organism evidence="3 5">
    <name type="scientific">Rotaria magnacalcarata</name>
    <dbReference type="NCBI Taxonomy" id="392030"/>
    <lineage>
        <taxon>Eukaryota</taxon>
        <taxon>Metazoa</taxon>
        <taxon>Spiralia</taxon>
        <taxon>Gnathifera</taxon>
        <taxon>Rotifera</taxon>
        <taxon>Eurotatoria</taxon>
        <taxon>Bdelloidea</taxon>
        <taxon>Philodinida</taxon>
        <taxon>Philodinidae</taxon>
        <taxon>Rotaria</taxon>
    </lineage>
</organism>